<sequence>MSASSRALHYVLKVGDLKKNIEFFRDKLAMRVLRHEVFDEGCEAACNGPYDNKWSKTMIGYGPEDDHFVLELTYNYSVGSYKLGNDLQYLKISLKPDLFDKVLSTTNEQVSSGESRNFSLKSPDGYRFLIETGRGQSKNDVTEVCLSCTNLNRSKQYWTELLKMTPAEEDQSSRESSSNETVLSYSSNSSNTEQQARLRLCQINTALDHASAYGRIAFACPSADLRGIQAAVEAANEKVLTPFLSLDTPGKATVQVVILADPDGHEICFVGDEGFRELSQVDPEANTLIEKSMADDKSNEWFEKKGKSKSDA</sequence>
<organism evidence="5">
    <name type="scientific">Aceria tosichella</name>
    <name type="common">wheat curl mite</name>
    <dbReference type="NCBI Taxonomy" id="561515"/>
    <lineage>
        <taxon>Eukaryota</taxon>
        <taxon>Metazoa</taxon>
        <taxon>Ecdysozoa</taxon>
        <taxon>Arthropoda</taxon>
        <taxon>Chelicerata</taxon>
        <taxon>Arachnida</taxon>
        <taxon>Acari</taxon>
        <taxon>Acariformes</taxon>
        <taxon>Trombidiformes</taxon>
        <taxon>Prostigmata</taxon>
        <taxon>Eupodina</taxon>
        <taxon>Eriophyoidea</taxon>
        <taxon>Eriophyidae</taxon>
        <taxon>Eriophyinae</taxon>
        <taxon>Aceriini</taxon>
        <taxon>Aceria</taxon>
    </lineage>
</organism>
<dbReference type="Gene3D" id="3.10.180.10">
    <property type="entry name" value="2,3-Dihydroxybiphenyl 1,2-Dioxygenase, domain 1"/>
    <property type="match status" value="2"/>
</dbReference>
<dbReference type="InterPro" id="IPR029068">
    <property type="entry name" value="Glyas_Bleomycin-R_OHBP_Dase"/>
</dbReference>
<keyword evidence="2" id="KW-0677">Repeat</keyword>
<dbReference type="InterPro" id="IPR037523">
    <property type="entry name" value="VOC_core"/>
</dbReference>
<feature type="compositionally biased region" description="Basic and acidic residues" evidence="3">
    <location>
        <begin position="292"/>
        <end position="312"/>
    </location>
</feature>
<dbReference type="InterPro" id="IPR043193">
    <property type="entry name" value="GLOD4"/>
</dbReference>
<evidence type="ECO:0000256" key="3">
    <source>
        <dbReference type="SAM" id="MobiDB-lite"/>
    </source>
</evidence>
<dbReference type="InterPro" id="IPR004360">
    <property type="entry name" value="Glyas_Fos-R_dOase_dom"/>
</dbReference>
<dbReference type="EMBL" id="GGYP01001995">
    <property type="protein sequence ID" value="MDE46766.1"/>
    <property type="molecule type" value="Transcribed_RNA"/>
</dbReference>
<dbReference type="PANTHER" id="PTHR46466">
    <property type="entry name" value="GLYOXALASE DOMAIN-CONTAINING PROTEIN 4"/>
    <property type="match status" value="1"/>
</dbReference>
<feature type="region of interest" description="Disordered" evidence="3">
    <location>
        <begin position="165"/>
        <end position="190"/>
    </location>
</feature>
<dbReference type="Pfam" id="PF00903">
    <property type="entry name" value="Glyoxalase"/>
    <property type="match status" value="1"/>
</dbReference>
<dbReference type="AlphaFoldDB" id="A0A6G1S8D0"/>
<evidence type="ECO:0000313" key="5">
    <source>
        <dbReference type="EMBL" id="MDE46766.1"/>
    </source>
</evidence>
<dbReference type="CDD" id="cd16357">
    <property type="entry name" value="GLOD4_C"/>
    <property type="match status" value="1"/>
</dbReference>
<feature type="domain" description="VOC" evidence="4">
    <location>
        <begin position="138"/>
        <end position="272"/>
    </location>
</feature>
<dbReference type="InterPro" id="IPR043194">
    <property type="entry name" value="GLOD4_C"/>
</dbReference>
<evidence type="ECO:0000256" key="1">
    <source>
        <dbReference type="ARBA" id="ARBA00010363"/>
    </source>
</evidence>
<feature type="compositionally biased region" description="Polar residues" evidence="3">
    <location>
        <begin position="174"/>
        <end position="190"/>
    </location>
</feature>
<reference evidence="5" key="1">
    <citation type="submission" date="2018-10" db="EMBL/GenBank/DDBJ databases">
        <title>Transcriptome assembly of Aceria tosichella (Wheat curl mite) Type 2.</title>
        <authorList>
            <person name="Scully E.D."/>
            <person name="Geib S.M."/>
            <person name="Palmer N.A."/>
            <person name="Gupta A.K."/>
            <person name="Sarath G."/>
            <person name="Tatineni S."/>
        </authorList>
    </citation>
    <scope>NUCLEOTIDE SEQUENCE</scope>
    <source>
        <strain evidence="5">LincolnNE</strain>
    </source>
</reference>
<dbReference type="PROSITE" id="PS51819">
    <property type="entry name" value="VOC"/>
    <property type="match status" value="2"/>
</dbReference>
<protein>
    <submittedName>
        <fullName evidence="5">Glyoxalase domain-containing protein 4</fullName>
    </submittedName>
</protein>
<comment type="similarity">
    <text evidence="1">Belongs to the glyoxalase I family.</text>
</comment>
<evidence type="ECO:0000259" key="4">
    <source>
        <dbReference type="PROSITE" id="PS51819"/>
    </source>
</evidence>
<proteinExistence type="inferred from homology"/>
<dbReference type="Pfam" id="PF21701">
    <property type="entry name" value="GLOD4_C"/>
    <property type="match status" value="1"/>
</dbReference>
<evidence type="ECO:0000256" key="2">
    <source>
        <dbReference type="ARBA" id="ARBA00022737"/>
    </source>
</evidence>
<dbReference type="SUPFAM" id="SSF54593">
    <property type="entry name" value="Glyoxalase/Bleomycin resistance protein/Dihydroxybiphenyl dioxygenase"/>
    <property type="match status" value="2"/>
</dbReference>
<feature type="domain" description="VOC" evidence="4">
    <location>
        <begin position="6"/>
        <end position="133"/>
    </location>
</feature>
<name>A0A6G1S8D0_9ACAR</name>
<gene>
    <name evidence="5" type="primary">Glod4_0</name>
    <name evidence="5" type="ORF">g.13006</name>
</gene>
<dbReference type="PANTHER" id="PTHR46466:SF1">
    <property type="entry name" value="GLYOXALASE DOMAIN-CONTAINING PROTEIN 4"/>
    <property type="match status" value="1"/>
</dbReference>
<accession>A0A6G1S8D0</accession>
<feature type="region of interest" description="Disordered" evidence="3">
    <location>
        <begin position="290"/>
        <end position="312"/>
    </location>
</feature>